<name>A0A0J9EYJ3_9FIRM</name>
<evidence type="ECO:0000313" key="7">
    <source>
        <dbReference type="EMBL" id="KMW21035.1"/>
    </source>
</evidence>
<dbReference type="AlphaFoldDB" id="A0A0J9EYJ3"/>
<reference evidence="7 8" key="1">
    <citation type="submission" date="2011-04" db="EMBL/GenBank/DDBJ databases">
        <title>The Genome Sequence of Clostridium citroniae WAL-19142.</title>
        <authorList>
            <consortium name="The Broad Institute Genome Sequencing Platform"/>
            <person name="Earl A."/>
            <person name="Ward D."/>
            <person name="Feldgarden M."/>
            <person name="Gevers D."/>
            <person name="Warren Y.A."/>
            <person name="Tyrrell K.L."/>
            <person name="Citron D.M."/>
            <person name="Goldstein E.J."/>
            <person name="Daigneault M."/>
            <person name="Allen-Vercoe E."/>
            <person name="Young S.K."/>
            <person name="Zeng Q."/>
            <person name="Gargeya S."/>
            <person name="Fitzgerald M."/>
            <person name="Haas B."/>
            <person name="Abouelleil A."/>
            <person name="Alvarado L."/>
            <person name="Arachchi H.M."/>
            <person name="Berlin A."/>
            <person name="Brown A."/>
            <person name="Chapman S.B."/>
            <person name="Chen Z."/>
            <person name="Dunbar C."/>
            <person name="Freedman E."/>
            <person name="Gearin G."/>
            <person name="Gellesch M."/>
            <person name="Goldberg J."/>
            <person name="Griggs A."/>
            <person name="Gujja S."/>
            <person name="Heilman E.R."/>
            <person name="Heiman D."/>
            <person name="Howarth C."/>
            <person name="Larson L."/>
            <person name="Lui A."/>
            <person name="MacDonald P.J."/>
            <person name="Mehta T."/>
            <person name="Montmayeur A."/>
            <person name="Murphy C."/>
            <person name="Neiman D."/>
            <person name="Pearson M."/>
            <person name="Priest M."/>
            <person name="Roberts A."/>
            <person name="Saif S."/>
            <person name="Shea T."/>
            <person name="Shenoy N."/>
            <person name="Sisk P."/>
            <person name="Stolte C."/>
            <person name="Sykes S."/>
            <person name="White J."/>
            <person name="Yandava C."/>
            <person name="Wortman J."/>
            <person name="Nusbaum C."/>
            <person name="Birren B."/>
        </authorList>
    </citation>
    <scope>NUCLEOTIDE SEQUENCE [LARGE SCALE GENOMIC DNA]</scope>
    <source>
        <strain evidence="7 8">WAL-19142</strain>
    </source>
</reference>
<evidence type="ECO:0000256" key="2">
    <source>
        <dbReference type="ARBA" id="ARBA00022692"/>
    </source>
</evidence>
<evidence type="ECO:0000313" key="8">
    <source>
        <dbReference type="Proteomes" id="UP000037392"/>
    </source>
</evidence>
<feature type="transmembrane region" description="Helical" evidence="5">
    <location>
        <begin position="20"/>
        <end position="36"/>
    </location>
</feature>
<dbReference type="Proteomes" id="UP000037392">
    <property type="component" value="Unassembled WGS sequence"/>
</dbReference>
<feature type="transmembrane region" description="Helical" evidence="5">
    <location>
        <begin position="91"/>
        <end position="109"/>
    </location>
</feature>
<comment type="subcellular location">
    <subcellularLocation>
        <location evidence="1">Membrane</location>
        <topology evidence="1">Multi-pass membrane protein</topology>
    </subcellularLocation>
</comment>
<keyword evidence="3 5" id="KW-1133">Transmembrane helix</keyword>
<feature type="transmembrane region" description="Helical" evidence="5">
    <location>
        <begin position="392"/>
        <end position="409"/>
    </location>
</feature>
<keyword evidence="2 5" id="KW-0812">Transmembrane</keyword>
<dbReference type="OrthoDB" id="1654636at2"/>
<dbReference type="RefSeq" id="WP_045092797.1">
    <property type="nucleotide sequence ID" value="NZ_KQ235877.1"/>
</dbReference>
<feature type="transmembrane region" description="Helical" evidence="5">
    <location>
        <begin position="116"/>
        <end position="134"/>
    </location>
</feature>
<protein>
    <recommendedName>
        <fullName evidence="6">Integral membrane bound transporter domain-containing protein</fullName>
    </recommendedName>
</protein>
<dbReference type="PATRIC" id="fig|742734.4.peg.2015"/>
<dbReference type="InterPro" id="IPR049453">
    <property type="entry name" value="Memb_transporter_dom"/>
</dbReference>
<dbReference type="GO" id="GO:0016020">
    <property type="term" value="C:membrane"/>
    <property type="evidence" value="ECO:0007669"/>
    <property type="project" value="UniProtKB-SubCell"/>
</dbReference>
<keyword evidence="4 5" id="KW-0472">Membrane</keyword>
<feature type="transmembrane region" description="Helical" evidence="5">
    <location>
        <begin position="429"/>
        <end position="450"/>
    </location>
</feature>
<evidence type="ECO:0000256" key="4">
    <source>
        <dbReference type="ARBA" id="ARBA00023136"/>
    </source>
</evidence>
<dbReference type="GeneID" id="93164489"/>
<evidence type="ECO:0000259" key="6">
    <source>
        <dbReference type="Pfam" id="PF13515"/>
    </source>
</evidence>
<comment type="caution">
    <text evidence="7">The sequence shown here is derived from an EMBL/GenBank/DDBJ whole genome shotgun (WGS) entry which is preliminary data.</text>
</comment>
<organism evidence="7 8">
    <name type="scientific">[Clostridium] citroniae WAL-19142</name>
    <dbReference type="NCBI Taxonomy" id="742734"/>
    <lineage>
        <taxon>Bacteria</taxon>
        <taxon>Bacillati</taxon>
        <taxon>Bacillota</taxon>
        <taxon>Clostridia</taxon>
        <taxon>Lachnospirales</taxon>
        <taxon>Lachnospiraceae</taxon>
        <taxon>Enterocloster</taxon>
    </lineage>
</organism>
<gene>
    <name evidence="7" type="ORF">HMPREF9470_01879</name>
</gene>
<feature type="transmembrane region" description="Helical" evidence="5">
    <location>
        <begin position="140"/>
        <end position="158"/>
    </location>
</feature>
<evidence type="ECO:0000256" key="5">
    <source>
        <dbReference type="SAM" id="Phobius"/>
    </source>
</evidence>
<feature type="transmembrane region" description="Helical" evidence="5">
    <location>
        <begin position="462"/>
        <end position="483"/>
    </location>
</feature>
<dbReference type="Pfam" id="PF13515">
    <property type="entry name" value="FUSC_2"/>
    <property type="match status" value="1"/>
</dbReference>
<evidence type="ECO:0000256" key="3">
    <source>
        <dbReference type="ARBA" id="ARBA00022989"/>
    </source>
</evidence>
<dbReference type="EMBL" id="ADLK01000017">
    <property type="protein sequence ID" value="KMW21035.1"/>
    <property type="molecule type" value="Genomic_DNA"/>
</dbReference>
<sequence length="580" mass="65360">MSSQLKLPGMIREKFRSSTLNFIFILAYVHLFSYIFGPENTIVGVIFTIMMSASMVRDLTATPLRHLVTQALVLVWMALAAYWVNALPAPLSVFVHFITLLGILYAYTYEYSSHMYFPYILSYLFLIFISPVSADQLPGRIAGMLTGALSIILYQLFMGRNRVQETARDVLSEMIDSIRLSIACRLAGTPNRPDPAAMRSKLCQLSRIVYQRRKKVLCVSDASFYMIDAGRGLEHLLILVHELPSQLSLKDREMLQNLSDRLQTFCAFLHQDITLIPEPDAKDFFGLLDDKRAGLFFHSLEYIRDRLLHMTDPQNRQHYRPTALSLKMQLRTALDLSPVRAVYALRTALILACATFLVRVLSLPHGKWLLFTLASVSLPYADDVPVKIKKRVLATITGGLVSVVIYALIPSPLGRTAAMMLSGYISFYFSDYAQTFACSTVGALGGAVFMDAFGFQAVGSIFLIRLGYILAGAAAGYILNCLITPYRRDKATRQLFQKYRAVTQLLTRVCRSPEVDTQLYYNLVIQAHLQEDKLVQNAHLEKWSGFSDILAGCREQVRSAHRSRITERENAPVFEPGHLS</sequence>
<evidence type="ECO:0000256" key="1">
    <source>
        <dbReference type="ARBA" id="ARBA00004141"/>
    </source>
</evidence>
<proteinExistence type="predicted"/>
<accession>A0A0J9EYJ3</accession>
<feature type="domain" description="Integral membrane bound transporter" evidence="6">
    <location>
        <begin position="354"/>
        <end position="476"/>
    </location>
</feature>
<feature type="transmembrane region" description="Helical" evidence="5">
    <location>
        <begin position="341"/>
        <end position="361"/>
    </location>
</feature>